<proteinExistence type="predicted"/>
<evidence type="ECO:0000256" key="9">
    <source>
        <dbReference type="SAM" id="Phobius"/>
    </source>
</evidence>
<dbReference type="OrthoDB" id="9153955at2"/>
<comment type="caution">
    <text evidence="11">The sequence shown here is derived from an EMBL/GenBank/DDBJ whole genome shotgun (WGS) entry which is preliminary data.</text>
</comment>
<organism evidence="11 12">
    <name type="scientific">Neorhizobium alkalisoli</name>
    <dbReference type="NCBI Taxonomy" id="528178"/>
    <lineage>
        <taxon>Bacteria</taxon>
        <taxon>Pseudomonadati</taxon>
        <taxon>Pseudomonadota</taxon>
        <taxon>Alphaproteobacteria</taxon>
        <taxon>Hyphomicrobiales</taxon>
        <taxon>Rhizobiaceae</taxon>
        <taxon>Rhizobium/Agrobacterium group</taxon>
        <taxon>Neorhizobium</taxon>
    </lineage>
</organism>
<feature type="transmembrane region" description="Helical" evidence="9">
    <location>
        <begin position="363"/>
        <end position="383"/>
    </location>
</feature>
<keyword evidence="6 9" id="KW-1133">Transmembrane helix</keyword>
<protein>
    <submittedName>
        <fullName evidence="11">4-amino-4-deoxy-L-arabinose transferase-like glycosyltransferase</fullName>
    </submittedName>
</protein>
<dbReference type="PANTHER" id="PTHR33908">
    <property type="entry name" value="MANNOSYLTRANSFERASE YKCB-RELATED"/>
    <property type="match status" value="1"/>
</dbReference>
<feature type="transmembrane region" description="Helical" evidence="9">
    <location>
        <begin position="256"/>
        <end position="284"/>
    </location>
</feature>
<sequence>MKQARLSPLDGTRRLDGRSPVGGQLESAKTLFSVLAAYFLFNMALRLIMPHGLELDEAEQTNFSQWLLAGYSSQPPLYNWLQYAVFQIFGTSLASLSGLKNALLFSSYVFYYLAARQVVADKRLAIVAALGLLTIPQVAFEAQRDLSHTVAAIFGASLFAYALLRTLSAPSFVAFILFGIATGVGGITKYNFILLPAAALLAILCDRDLRPKLLDWRLLISGVIALAIVTPHALWLRDNFAATSSHTMQKLVGGDGNPFIAILEGLGTLGLSAIGFLALTFVIFAICYREHVKTLIRAENRWTRFIGRVLIFSLALIVLMVLFAGVERVRDRWLTPILILGPLYLTLKVDAAKIPLLPGLKRIWITAGIIMVLVPAILFGRIATSRYTHDYEYINIPFQAVSREVASRMAGADSVVLTSDGQLAGNIRLNLPQATVLTTKAPTGMQPVSLTSYQRIVFAWRDRDGSTPATFEAEFADYLRERGITATSPSVAIVSYPYVWGNVGDQYAFGIAVMDLPR</sequence>
<dbReference type="EMBL" id="VIWP01000002">
    <property type="protein sequence ID" value="TWF56945.1"/>
    <property type="molecule type" value="Genomic_DNA"/>
</dbReference>
<feature type="transmembrane region" description="Helical" evidence="9">
    <location>
        <begin position="216"/>
        <end position="236"/>
    </location>
</feature>
<feature type="transmembrane region" description="Helical" evidence="9">
    <location>
        <begin position="84"/>
        <end position="111"/>
    </location>
</feature>
<feature type="domain" description="Glycosyltransferase RgtA/B/C/D-like" evidence="10">
    <location>
        <begin position="74"/>
        <end position="235"/>
    </location>
</feature>
<comment type="subcellular location">
    <subcellularLocation>
        <location evidence="1">Cell membrane</location>
        <topology evidence="1">Multi-pass membrane protein</topology>
    </subcellularLocation>
</comment>
<dbReference type="GO" id="GO:0009103">
    <property type="term" value="P:lipopolysaccharide biosynthetic process"/>
    <property type="evidence" value="ECO:0007669"/>
    <property type="project" value="UniProtKB-ARBA"/>
</dbReference>
<feature type="transmembrane region" description="Helical" evidence="9">
    <location>
        <begin position="305"/>
        <end position="326"/>
    </location>
</feature>
<evidence type="ECO:0000256" key="4">
    <source>
        <dbReference type="ARBA" id="ARBA00022679"/>
    </source>
</evidence>
<feature type="transmembrane region" description="Helical" evidence="9">
    <location>
        <begin position="31"/>
        <end position="49"/>
    </location>
</feature>
<dbReference type="AlphaFoldDB" id="A0A561R2U3"/>
<feature type="transmembrane region" description="Helical" evidence="9">
    <location>
        <begin position="171"/>
        <end position="187"/>
    </location>
</feature>
<feature type="transmembrane region" description="Helical" evidence="9">
    <location>
        <begin position="123"/>
        <end position="140"/>
    </location>
</feature>
<keyword evidence="12" id="KW-1185">Reference proteome</keyword>
<dbReference type="InterPro" id="IPR050297">
    <property type="entry name" value="LipidA_mod_glycosyltrf_83"/>
</dbReference>
<keyword evidence="2" id="KW-1003">Cell membrane</keyword>
<keyword evidence="5 9" id="KW-0812">Transmembrane</keyword>
<accession>A0A561R2U3</accession>
<evidence type="ECO:0000313" key="11">
    <source>
        <dbReference type="EMBL" id="TWF56945.1"/>
    </source>
</evidence>
<name>A0A561R2U3_9HYPH</name>
<keyword evidence="4 11" id="KW-0808">Transferase</keyword>
<reference evidence="11 12" key="1">
    <citation type="submission" date="2019-06" db="EMBL/GenBank/DDBJ databases">
        <title>Sorghum-associated microbial communities from plants grown in Nebraska, USA.</title>
        <authorList>
            <person name="Schachtman D."/>
        </authorList>
    </citation>
    <scope>NUCLEOTIDE SEQUENCE [LARGE SCALE GENOMIC DNA]</scope>
    <source>
        <strain evidence="11 12">1225</strain>
    </source>
</reference>
<evidence type="ECO:0000256" key="8">
    <source>
        <dbReference type="SAM" id="MobiDB-lite"/>
    </source>
</evidence>
<keyword evidence="3" id="KW-0328">Glycosyltransferase</keyword>
<dbReference type="Pfam" id="PF13231">
    <property type="entry name" value="PMT_2"/>
    <property type="match status" value="1"/>
</dbReference>
<dbReference type="RefSeq" id="WP_145635030.1">
    <property type="nucleotide sequence ID" value="NZ_VIWP01000002.1"/>
</dbReference>
<evidence type="ECO:0000313" key="12">
    <source>
        <dbReference type="Proteomes" id="UP000320653"/>
    </source>
</evidence>
<dbReference type="InterPro" id="IPR038731">
    <property type="entry name" value="RgtA/B/C-like"/>
</dbReference>
<evidence type="ECO:0000256" key="2">
    <source>
        <dbReference type="ARBA" id="ARBA00022475"/>
    </source>
</evidence>
<dbReference type="GO" id="GO:0005886">
    <property type="term" value="C:plasma membrane"/>
    <property type="evidence" value="ECO:0007669"/>
    <property type="project" value="UniProtKB-SubCell"/>
</dbReference>
<gene>
    <name evidence="11" type="ORF">FHW37_102585</name>
</gene>
<evidence type="ECO:0000256" key="5">
    <source>
        <dbReference type="ARBA" id="ARBA00022692"/>
    </source>
</evidence>
<feature type="region of interest" description="Disordered" evidence="8">
    <location>
        <begin position="1"/>
        <end position="21"/>
    </location>
</feature>
<keyword evidence="7 9" id="KW-0472">Membrane</keyword>
<dbReference type="GO" id="GO:0016763">
    <property type="term" value="F:pentosyltransferase activity"/>
    <property type="evidence" value="ECO:0007669"/>
    <property type="project" value="TreeGrafter"/>
</dbReference>
<evidence type="ECO:0000256" key="7">
    <source>
        <dbReference type="ARBA" id="ARBA00023136"/>
    </source>
</evidence>
<evidence type="ECO:0000256" key="6">
    <source>
        <dbReference type="ARBA" id="ARBA00022989"/>
    </source>
</evidence>
<evidence type="ECO:0000256" key="1">
    <source>
        <dbReference type="ARBA" id="ARBA00004651"/>
    </source>
</evidence>
<evidence type="ECO:0000256" key="3">
    <source>
        <dbReference type="ARBA" id="ARBA00022676"/>
    </source>
</evidence>
<dbReference type="PANTHER" id="PTHR33908:SF11">
    <property type="entry name" value="MEMBRANE PROTEIN"/>
    <property type="match status" value="1"/>
</dbReference>
<dbReference type="Proteomes" id="UP000320653">
    <property type="component" value="Unassembled WGS sequence"/>
</dbReference>
<evidence type="ECO:0000259" key="10">
    <source>
        <dbReference type="Pfam" id="PF13231"/>
    </source>
</evidence>